<feature type="transmembrane region" description="Helical" evidence="2">
    <location>
        <begin position="20"/>
        <end position="39"/>
    </location>
</feature>
<dbReference type="Pfam" id="PF03713">
    <property type="entry name" value="DUF305"/>
    <property type="match status" value="1"/>
</dbReference>
<feature type="transmembrane region" description="Helical" evidence="2">
    <location>
        <begin position="51"/>
        <end position="68"/>
    </location>
</feature>
<dbReference type="Gene3D" id="1.20.1260.10">
    <property type="match status" value="1"/>
</dbReference>
<keyword evidence="2" id="KW-1133">Transmembrane helix</keyword>
<dbReference type="InterPro" id="IPR012347">
    <property type="entry name" value="Ferritin-like"/>
</dbReference>
<feature type="domain" description="DUF305" evidence="3">
    <location>
        <begin position="76"/>
        <end position="130"/>
    </location>
</feature>
<protein>
    <submittedName>
        <fullName evidence="4">DUF305 domain-containing protein</fullName>
    </submittedName>
</protein>
<reference evidence="4 5" key="1">
    <citation type="journal article" date="2005" name="Int. J. Syst. Evol. Microbiol.">
        <title>Bacillus litoralis sp. nov., isolated from a tidal flat of the Yellow Sea in Korea.</title>
        <authorList>
            <person name="Yoon J.H."/>
            <person name="Oh T.K."/>
        </authorList>
    </citation>
    <scope>NUCLEOTIDE SEQUENCE [LARGE SCALE GENOMIC DNA]</scope>
    <source>
        <strain evidence="4 5">SW-211</strain>
    </source>
</reference>
<proteinExistence type="predicted"/>
<evidence type="ECO:0000256" key="1">
    <source>
        <dbReference type="SAM" id="Coils"/>
    </source>
</evidence>
<evidence type="ECO:0000256" key="2">
    <source>
        <dbReference type="SAM" id="Phobius"/>
    </source>
</evidence>
<name>A0A5C6VXA4_9BACI</name>
<accession>A0A5C6VXA4</accession>
<dbReference type="AlphaFoldDB" id="A0A5C6VXA4"/>
<evidence type="ECO:0000313" key="5">
    <source>
        <dbReference type="Proteomes" id="UP000321363"/>
    </source>
</evidence>
<gene>
    <name evidence="4" type="ORF">FS935_15660</name>
</gene>
<keyword evidence="2" id="KW-0472">Membrane</keyword>
<keyword evidence="2" id="KW-0812">Transmembrane</keyword>
<evidence type="ECO:0000313" key="4">
    <source>
        <dbReference type="EMBL" id="TXC89891.1"/>
    </source>
</evidence>
<dbReference type="Proteomes" id="UP000321363">
    <property type="component" value="Unassembled WGS sequence"/>
</dbReference>
<evidence type="ECO:0000259" key="3">
    <source>
        <dbReference type="Pfam" id="PF03713"/>
    </source>
</evidence>
<sequence length="133" mass="15538">MFLFKYLNTYSLDHVFFSESRLYMSLLMGATMTIIMLAFMYRMLKNRKVNIGIAVGSVLVFALSLFLLRSQTYVDDTDYMEAMIPHHSIAILTSERAKISDPRVRELADEIIKAQRKEIDEMKKLIEDLEDEE</sequence>
<keyword evidence="1" id="KW-0175">Coiled coil</keyword>
<keyword evidence="5" id="KW-1185">Reference proteome</keyword>
<dbReference type="InterPro" id="IPR005183">
    <property type="entry name" value="DUF305_CopM-like"/>
</dbReference>
<organism evidence="4 5">
    <name type="scientific">Metabacillus litoralis</name>
    <dbReference type="NCBI Taxonomy" id="152268"/>
    <lineage>
        <taxon>Bacteria</taxon>
        <taxon>Bacillati</taxon>
        <taxon>Bacillota</taxon>
        <taxon>Bacilli</taxon>
        <taxon>Bacillales</taxon>
        <taxon>Bacillaceae</taxon>
        <taxon>Metabacillus</taxon>
    </lineage>
</organism>
<comment type="caution">
    <text evidence="4">The sequence shown here is derived from an EMBL/GenBank/DDBJ whole genome shotgun (WGS) entry which is preliminary data.</text>
</comment>
<feature type="coiled-coil region" evidence="1">
    <location>
        <begin position="105"/>
        <end position="132"/>
    </location>
</feature>
<dbReference type="EMBL" id="VOQF01000008">
    <property type="protein sequence ID" value="TXC89891.1"/>
    <property type="molecule type" value="Genomic_DNA"/>
</dbReference>
<dbReference type="OrthoDB" id="517560at2"/>